<dbReference type="STRING" id="1231391.GCA_000308195_03310"/>
<dbReference type="Pfam" id="PF13416">
    <property type="entry name" value="SBP_bac_8"/>
    <property type="match status" value="1"/>
</dbReference>
<keyword evidence="4" id="KW-1185">Reference proteome</keyword>
<dbReference type="InterPro" id="IPR006059">
    <property type="entry name" value="SBP"/>
</dbReference>
<gene>
    <name evidence="3" type="ORF">C7440_3303</name>
</gene>
<dbReference type="AlphaFoldDB" id="A0A2U1CIH1"/>
<keyword evidence="1 2" id="KW-0732">Signal</keyword>
<comment type="caution">
    <text evidence="3">The sequence shown here is derived from an EMBL/GenBank/DDBJ whole genome shotgun (WGS) entry which is preliminary data.</text>
</comment>
<evidence type="ECO:0000313" key="4">
    <source>
        <dbReference type="Proteomes" id="UP000246145"/>
    </source>
</evidence>
<reference evidence="3 4" key="1">
    <citation type="submission" date="2018-04" db="EMBL/GenBank/DDBJ databases">
        <title>Genomic Encyclopedia of Type Strains, Phase IV (KMG-IV): sequencing the most valuable type-strain genomes for metagenomic binning, comparative biology and taxonomic classification.</title>
        <authorList>
            <person name="Goeker M."/>
        </authorList>
    </citation>
    <scope>NUCLEOTIDE SEQUENCE [LARGE SCALE GENOMIC DNA]</scope>
    <source>
        <strain evidence="3 4">DSM 10065</strain>
    </source>
</reference>
<accession>A0A2U1CIH1</accession>
<evidence type="ECO:0000256" key="1">
    <source>
        <dbReference type="ARBA" id="ARBA00022729"/>
    </source>
</evidence>
<proteinExistence type="predicted"/>
<dbReference type="Proteomes" id="UP000246145">
    <property type="component" value="Unassembled WGS sequence"/>
</dbReference>
<dbReference type="Gene3D" id="3.40.190.10">
    <property type="entry name" value="Periplasmic binding protein-like II"/>
    <property type="match status" value="2"/>
</dbReference>
<name>A0A2U1CIH1_9BURK</name>
<sequence>MKWIPYIAGACLAAALAAPVLAQDADASLLQYQGPDRQEKLLEAARAEGEIMFYTTLAEKNLRALIDPFEKKYGIKVDVWRAGTSRVLQRAVSEAAAGRHEVDVFHFGSPQLEALYREKLLQPVESPLFEQLAEGSLPEHKQWAPTVFQVYVQAYNTDKIKKEELPKSYEDLLDPKWKGKLGVESESWMWYAALMKRMGEDKGRALFSEIVKRNGMSQRYGYSLVNNMVVAGEVPLALTVYSHMPIAAKERGAPIDSFVLEPAIARANGVAIARHASHPNAALLFYEYMLSADGAQGVFASMDYVPANTKLPSPLPGLRLGLVDPVSALDEVDKWTGQFREVFGQGPAH</sequence>
<organism evidence="3 4">
    <name type="scientific">Pusillimonas noertemannii</name>
    <dbReference type="NCBI Taxonomy" id="305977"/>
    <lineage>
        <taxon>Bacteria</taxon>
        <taxon>Pseudomonadati</taxon>
        <taxon>Pseudomonadota</taxon>
        <taxon>Betaproteobacteria</taxon>
        <taxon>Burkholderiales</taxon>
        <taxon>Alcaligenaceae</taxon>
        <taxon>Pusillimonas</taxon>
    </lineage>
</organism>
<dbReference type="EMBL" id="QEKO01000006">
    <property type="protein sequence ID" value="PVY60799.1"/>
    <property type="molecule type" value="Genomic_DNA"/>
</dbReference>
<evidence type="ECO:0000313" key="3">
    <source>
        <dbReference type="EMBL" id="PVY60799.1"/>
    </source>
</evidence>
<protein>
    <submittedName>
        <fullName evidence="3">Iron(III) transport system substrate-binding protein</fullName>
    </submittedName>
</protein>
<feature type="chain" id="PRO_5015426321" evidence="2">
    <location>
        <begin position="23"/>
        <end position="349"/>
    </location>
</feature>
<evidence type="ECO:0000256" key="2">
    <source>
        <dbReference type="SAM" id="SignalP"/>
    </source>
</evidence>
<feature type="signal peptide" evidence="2">
    <location>
        <begin position="1"/>
        <end position="22"/>
    </location>
</feature>
<dbReference type="PANTHER" id="PTHR30006">
    <property type="entry name" value="THIAMINE-BINDING PERIPLASMIC PROTEIN-RELATED"/>
    <property type="match status" value="1"/>
</dbReference>
<dbReference type="SUPFAM" id="SSF53850">
    <property type="entry name" value="Periplasmic binding protein-like II"/>
    <property type="match status" value="1"/>
</dbReference>